<feature type="compositionally biased region" description="Basic and acidic residues" evidence="1">
    <location>
        <begin position="168"/>
        <end position="189"/>
    </location>
</feature>
<dbReference type="Pfam" id="PF05598">
    <property type="entry name" value="DUF772"/>
    <property type="match status" value="1"/>
</dbReference>
<protein>
    <submittedName>
        <fullName evidence="3">Transposase</fullName>
    </submittedName>
</protein>
<proteinExistence type="predicted"/>
<dbReference type="AlphaFoldDB" id="A0A921KXD5"/>
<organism evidence="3 4">
    <name type="scientific">Staphylococcus kloosii</name>
    <dbReference type="NCBI Taxonomy" id="29384"/>
    <lineage>
        <taxon>Bacteria</taxon>
        <taxon>Bacillati</taxon>
        <taxon>Bacillota</taxon>
        <taxon>Bacilli</taxon>
        <taxon>Bacillales</taxon>
        <taxon>Staphylococcaceae</taxon>
        <taxon>Staphylococcus</taxon>
    </lineage>
</organism>
<reference evidence="3" key="1">
    <citation type="journal article" date="2021" name="PeerJ">
        <title>Extensive microbial diversity within the chicken gut microbiome revealed by metagenomics and culture.</title>
        <authorList>
            <person name="Gilroy R."/>
            <person name="Ravi A."/>
            <person name="Getino M."/>
            <person name="Pursley I."/>
            <person name="Horton D.L."/>
            <person name="Alikhan N.F."/>
            <person name="Baker D."/>
            <person name="Gharbi K."/>
            <person name="Hall N."/>
            <person name="Watson M."/>
            <person name="Adriaenssens E.M."/>
            <person name="Foster-Nyarko E."/>
            <person name="Jarju S."/>
            <person name="Secka A."/>
            <person name="Antonio M."/>
            <person name="Oren A."/>
            <person name="Chaudhuri R.R."/>
            <person name="La Ragione R."/>
            <person name="Hildebrand F."/>
            <person name="Pallen M.J."/>
        </authorList>
    </citation>
    <scope>NUCLEOTIDE SEQUENCE</scope>
    <source>
        <strain evidence="3">CHK149-3286</strain>
    </source>
</reference>
<accession>A0A921KXD5</accession>
<evidence type="ECO:0000259" key="2">
    <source>
        <dbReference type="Pfam" id="PF05598"/>
    </source>
</evidence>
<dbReference type="EMBL" id="DYVT01000070">
    <property type="protein sequence ID" value="HJF67943.1"/>
    <property type="molecule type" value="Genomic_DNA"/>
</dbReference>
<evidence type="ECO:0000256" key="1">
    <source>
        <dbReference type="SAM" id="MobiDB-lite"/>
    </source>
</evidence>
<gene>
    <name evidence="3" type="ORF">K8V85_06495</name>
</gene>
<feature type="non-terminal residue" evidence="3">
    <location>
        <position position="1"/>
    </location>
</feature>
<dbReference type="PANTHER" id="PTHR33408:SF2">
    <property type="entry name" value="TRANSPOSASE DDE DOMAIN-CONTAINING PROTEIN"/>
    <property type="match status" value="1"/>
</dbReference>
<dbReference type="InterPro" id="IPR008490">
    <property type="entry name" value="Transposase_InsH_N"/>
</dbReference>
<dbReference type="PANTHER" id="PTHR33408">
    <property type="entry name" value="TRANSPOSASE"/>
    <property type="match status" value="1"/>
</dbReference>
<name>A0A921KXD5_9STAP</name>
<dbReference type="Proteomes" id="UP000706163">
    <property type="component" value="Unassembled WGS sequence"/>
</dbReference>
<sequence length="189" mass="22499">SYHPKLMLKIILYSYTQSIFSGRRIESHLKDCIRMMWVSQNQTPSYRTINRFRVNPIMDKLLQSLFINFRTQLVELNLIDEDSLYIDGAKIEASANKYTFVWRKNTERYNSKVIEQSKEIYRNAIINEVIPELNEEKNEEISIDTLKELEDTLEQKIEDLDNEVSSTEDVKERKALRTKRSEINRTKNL</sequence>
<evidence type="ECO:0000313" key="3">
    <source>
        <dbReference type="EMBL" id="HJF67943.1"/>
    </source>
</evidence>
<reference evidence="3" key="2">
    <citation type="submission" date="2021-09" db="EMBL/GenBank/DDBJ databases">
        <authorList>
            <person name="Gilroy R."/>
        </authorList>
    </citation>
    <scope>NUCLEOTIDE SEQUENCE</scope>
    <source>
        <strain evidence="3">CHK149-3286</strain>
    </source>
</reference>
<feature type="domain" description="Transposase InsH N-terminal" evidence="2">
    <location>
        <begin position="1"/>
        <end position="53"/>
    </location>
</feature>
<dbReference type="RefSeq" id="WP_278675265.1">
    <property type="nucleotide sequence ID" value="NZ_DYVT01000070.1"/>
</dbReference>
<comment type="caution">
    <text evidence="3">The sequence shown here is derived from an EMBL/GenBank/DDBJ whole genome shotgun (WGS) entry which is preliminary data.</text>
</comment>
<feature type="region of interest" description="Disordered" evidence="1">
    <location>
        <begin position="158"/>
        <end position="189"/>
    </location>
</feature>
<evidence type="ECO:0000313" key="4">
    <source>
        <dbReference type="Proteomes" id="UP000706163"/>
    </source>
</evidence>